<gene>
    <name evidence="5" type="ORF">CEUSTIGMA_g33.t1</name>
</gene>
<dbReference type="GO" id="GO:0005840">
    <property type="term" value="C:ribosome"/>
    <property type="evidence" value="ECO:0007669"/>
    <property type="project" value="UniProtKB-KW"/>
</dbReference>
<evidence type="ECO:0000256" key="1">
    <source>
        <dbReference type="ARBA" id="ARBA00006471"/>
    </source>
</evidence>
<dbReference type="Gene3D" id="3.30.1370.30">
    <property type="match status" value="1"/>
</dbReference>
<dbReference type="InterPro" id="IPR047863">
    <property type="entry name" value="Ribosomal_uS8_CS"/>
</dbReference>
<dbReference type="SUPFAM" id="SSF56047">
    <property type="entry name" value="Ribosomal protein S8"/>
    <property type="match status" value="1"/>
</dbReference>
<dbReference type="InterPro" id="IPR035987">
    <property type="entry name" value="Ribosomal_uS8_sf"/>
</dbReference>
<reference evidence="5 6" key="1">
    <citation type="submission" date="2017-08" db="EMBL/GenBank/DDBJ databases">
        <title>Acidophilic green algal genome provides insights into adaptation to an acidic environment.</title>
        <authorList>
            <person name="Hirooka S."/>
            <person name="Hirose Y."/>
            <person name="Kanesaki Y."/>
            <person name="Higuchi S."/>
            <person name="Fujiwara T."/>
            <person name="Onuma R."/>
            <person name="Era A."/>
            <person name="Ohbayashi R."/>
            <person name="Uzuka A."/>
            <person name="Nozaki H."/>
            <person name="Yoshikawa H."/>
            <person name="Miyagishima S.Y."/>
        </authorList>
    </citation>
    <scope>NUCLEOTIDE SEQUENCE [LARGE SCALE GENOMIC DNA]</scope>
    <source>
        <strain evidence="5 6">NIES-2499</strain>
    </source>
</reference>
<dbReference type="PANTHER" id="PTHR11758">
    <property type="entry name" value="40S RIBOSOMAL PROTEIN S15A"/>
    <property type="match status" value="1"/>
</dbReference>
<proteinExistence type="inferred from homology"/>
<evidence type="ECO:0000256" key="3">
    <source>
        <dbReference type="ARBA" id="ARBA00023274"/>
    </source>
</evidence>
<sequence>MVRISVLADALKTMYNAERKGKRQVLIRPASKVVIKFLQLMQKHGYIGEFEYVDDHRAGKIVVELNGRLNKCGVISPRYDIVHSQIEDWIGRLLPSRQFGMIVLTTSAGIMDHEEARRKRVGGKVLGFFY</sequence>
<dbReference type="OrthoDB" id="523101at2759"/>
<dbReference type="InterPro" id="IPR000630">
    <property type="entry name" value="Ribosomal_uS8"/>
</dbReference>
<name>A0A250WP21_9CHLO</name>
<evidence type="ECO:0000256" key="2">
    <source>
        <dbReference type="ARBA" id="ARBA00022980"/>
    </source>
</evidence>
<dbReference type="NCBIfam" id="NF003115">
    <property type="entry name" value="PRK04034.1"/>
    <property type="match status" value="1"/>
</dbReference>
<evidence type="ECO:0000256" key="4">
    <source>
        <dbReference type="RuleBase" id="RU003660"/>
    </source>
</evidence>
<keyword evidence="3 4" id="KW-0687">Ribonucleoprotein</keyword>
<comment type="caution">
    <text evidence="5">The sequence shown here is derived from an EMBL/GenBank/DDBJ whole genome shotgun (WGS) entry which is preliminary data.</text>
</comment>
<dbReference type="GO" id="GO:1990904">
    <property type="term" value="C:ribonucleoprotein complex"/>
    <property type="evidence" value="ECO:0007669"/>
    <property type="project" value="UniProtKB-KW"/>
</dbReference>
<dbReference type="EMBL" id="BEGY01000001">
    <property type="protein sequence ID" value="GAX72577.1"/>
    <property type="molecule type" value="Genomic_DNA"/>
</dbReference>
<dbReference type="HAMAP" id="MF_01302_A">
    <property type="entry name" value="Ribosomal_uS8_A"/>
    <property type="match status" value="1"/>
</dbReference>
<evidence type="ECO:0000313" key="6">
    <source>
        <dbReference type="Proteomes" id="UP000232323"/>
    </source>
</evidence>
<dbReference type="Pfam" id="PF00410">
    <property type="entry name" value="Ribosomal_S8"/>
    <property type="match status" value="1"/>
</dbReference>
<accession>A0A250WP21</accession>
<dbReference type="Proteomes" id="UP000232323">
    <property type="component" value="Unassembled WGS sequence"/>
</dbReference>
<comment type="similarity">
    <text evidence="1 4">Belongs to the universal ribosomal protein uS8 family.</text>
</comment>
<organism evidence="5 6">
    <name type="scientific">Chlamydomonas eustigma</name>
    <dbReference type="NCBI Taxonomy" id="1157962"/>
    <lineage>
        <taxon>Eukaryota</taxon>
        <taxon>Viridiplantae</taxon>
        <taxon>Chlorophyta</taxon>
        <taxon>core chlorophytes</taxon>
        <taxon>Chlorophyceae</taxon>
        <taxon>CS clade</taxon>
        <taxon>Chlamydomonadales</taxon>
        <taxon>Chlamydomonadaceae</taxon>
        <taxon>Chlamydomonas</taxon>
    </lineage>
</organism>
<keyword evidence="6" id="KW-1185">Reference proteome</keyword>
<dbReference type="AlphaFoldDB" id="A0A250WP21"/>
<dbReference type="STRING" id="1157962.A0A250WP21"/>
<dbReference type="PROSITE" id="PS00053">
    <property type="entry name" value="RIBOSOMAL_S8"/>
    <property type="match status" value="1"/>
</dbReference>
<dbReference type="FunFam" id="3.30.1370.30:FF:000001">
    <property type="entry name" value="40S ribosomal protein S15a"/>
    <property type="match status" value="1"/>
</dbReference>
<dbReference type="GO" id="GO:0006412">
    <property type="term" value="P:translation"/>
    <property type="evidence" value="ECO:0007669"/>
    <property type="project" value="InterPro"/>
</dbReference>
<dbReference type="FunFam" id="3.30.1490.10:FF:000002">
    <property type="entry name" value="40S ribosomal protein S15a"/>
    <property type="match status" value="1"/>
</dbReference>
<dbReference type="GO" id="GO:0003735">
    <property type="term" value="F:structural constituent of ribosome"/>
    <property type="evidence" value="ECO:0007669"/>
    <property type="project" value="InterPro"/>
</dbReference>
<evidence type="ECO:0008006" key="7">
    <source>
        <dbReference type="Google" id="ProtNLM"/>
    </source>
</evidence>
<evidence type="ECO:0000313" key="5">
    <source>
        <dbReference type="EMBL" id="GAX72577.1"/>
    </source>
</evidence>
<keyword evidence="2 4" id="KW-0689">Ribosomal protein</keyword>
<protein>
    <recommendedName>
        <fullName evidence="7">30S ribosomal protein S8, chloroplastic</fullName>
    </recommendedName>
</protein>
<dbReference type="Gene3D" id="3.30.1490.10">
    <property type="match status" value="1"/>
</dbReference>